<dbReference type="VEuPathDB" id="GiardiaDB:GL50803_96018"/>
<accession>A8BI23</accession>
<dbReference type="Proteomes" id="UP000001548">
    <property type="component" value="Unassembled WGS sequence"/>
</dbReference>
<comment type="caution">
    <text evidence="3">The sequence shown here is derived from an EMBL/GenBank/DDBJ whole genome shotgun (WGS) entry which is preliminary data.</text>
</comment>
<feature type="coiled-coil region" evidence="1">
    <location>
        <begin position="1154"/>
        <end position="1181"/>
    </location>
</feature>
<feature type="coiled-coil region" evidence="1">
    <location>
        <begin position="738"/>
        <end position="779"/>
    </location>
</feature>
<feature type="coiled-coil region" evidence="1">
    <location>
        <begin position="1260"/>
        <end position="1287"/>
    </location>
</feature>
<evidence type="ECO:0000256" key="1">
    <source>
        <dbReference type="SAM" id="Coils"/>
    </source>
</evidence>
<dbReference type="EMBL" id="AACB03000003">
    <property type="protein sequence ID" value="KAE8302598.1"/>
    <property type="molecule type" value="Genomic_DNA"/>
</dbReference>
<gene>
    <name evidence="3" type="ORF">GL50803_0096018</name>
</gene>
<evidence type="ECO:0000313" key="4">
    <source>
        <dbReference type="Proteomes" id="UP000001548"/>
    </source>
</evidence>
<dbReference type="GeneID" id="5699863"/>
<feature type="coiled-coil region" evidence="1">
    <location>
        <begin position="626"/>
        <end position="709"/>
    </location>
</feature>
<dbReference type="PANTHER" id="PTHR18937">
    <property type="entry name" value="STRUCTURAL MAINTENANCE OF CHROMOSOMES SMC FAMILY MEMBER"/>
    <property type="match status" value="1"/>
</dbReference>
<protein>
    <submittedName>
        <fullName evidence="3">Spindle pole protein</fullName>
    </submittedName>
</protein>
<dbReference type="HOGENOM" id="CLU_261656_0_0_1"/>
<organism evidence="3 4">
    <name type="scientific">Giardia intestinalis (strain ATCC 50803 / WB clone C6)</name>
    <name type="common">Giardia lamblia</name>
    <dbReference type="NCBI Taxonomy" id="184922"/>
    <lineage>
        <taxon>Eukaryota</taxon>
        <taxon>Metamonada</taxon>
        <taxon>Diplomonadida</taxon>
        <taxon>Hexamitidae</taxon>
        <taxon>Giardiinae</taxon>
        <taxon>Giardia</taxon>
    </lineage>
</organism>
<proteinExistence type="predicted"/>
<feature type="coiled-coil region" evidence="1">
    <location>
        <begin position="477"/>
        <end position="508"/>
    </location>
</feature>
<evidence type="ECO:0000313" key="3">
    <source>
        <dbReference type="EMBL" id="KAE8302598.1"/>
    </source>
</evidence>
<sequence length="1299" mass="143956">MCGSGVLLDPVPSAADSSTGAGDAADSFLFKMTLDPIKNMQALLSDSDSDLSTAPVSMLLSKYSCLRGASQALLVHSVDLEKKLAIANAEIDRLRACLQTPPLSSFSVQPSLTSVQATPELFTIHTKKIARPRSSDRHQRPSSQKPAERDSKHVLRHRPYTMLEEIQESVSSRSTSLNSASSRRASISGPSGTRVPSCKGRSASTSSHALNSTVAGIPSIASVTKGPYPAHASVLTNLYRRQHKYHFVKSSTIGSKRRAKALTACSPRRLSFVSSSSPATSIKRRLRHTKNESSLENLLWAITGDNKLMKQEMATLRERFEDVTAALESFTRVSTDQHESQSSPVVVPCSKSIPINRLPDLSVSAPIDTANELHSGETVSIDCSTINPVLSALHKPASKTCSSTITVSGQHSLIIPPRHASSNGDKDKSLTTTLGGSVDMLMECPLDLQVPAKKQNTGEPVESAHSSQPSYLQQIYYASHQQALEQQNSELREKNKKLKSMLIELKRSFNQGNISAIIEDNDVLVAKVNDLERKLFIYEASAARAHLATETTAPHASIECATQTDAYLGYNEKTPRAVAAACDQKAIQTEIQTEIQQSAAQCTAAANVDIQSTLTARDLDLTMSKLVATEATLAKVEAELAQEREHCFAIRNQLVDTRNNALDYLQETTRCKEELSKANDELKELTKENLRLNRELLSMETALEALQTAPAPPLTVSSATQTEHDFLERETVVKDDLAQDLAAENVSLMERLRLLSEELLDTSAEKEKAVNEAVELQKKYDTLHAYAYSQHATYTQLSDEQLSTVSMQQKILSLEEKQRESEVTLQKANEIQQAHVALTQEVWRMRAENERLSRANTKLTDELRDFKRKTSEALKEHLKTTVSLEEHRLLEEEAASLRAALEKLKDSSDKQFQAMYAEKKDLEAIITQLRTLKTDDENALVCNALNLEKRLQCLESEHKASLEENKAITTRAEVAELRLRETLESMQRASDDCSRLQEMCTELQNRGADQAAIIAGQQQELQSLQLTLHDEVLGLQARIKELEEDNERLVMLAHPLKTDQSNKQLQTSPCAVLGALAPRGTTSKAVDDAHVKLVLENAHLRQELSKSEQQIKALKDHCSDSDGANITRDLARLKQIIEGIHVPPEYNGSPGLYVTRLESTCRELTNDLERLQQSYEDMKNRHLLTCAQLEQMLGHPEIRVVVRDVNGTFLNGVEQHREISDAYETVISQLFQTIRDLSGRDSRIVSGLSVQNYIAATTTVEILQANLRAKELEVHKLNRMISDLRKANTEILMLAPPNG</sequence>
<keyword evidence="4" id="KW-1185">Reference proteome</keyword>
<feature type="coiled-coil region" evidence="1">
    <location>
        <begin position="937"/>
        <end position="1006"/>
    </location>
</feature>
<reference evidence="3 4" key="1">
    <citation type="journal article" date="2007" name="Science">
        <title>Genomic minimalism in the early diverging intestinal parasite Giardia lamblia.</title>
        <authorList>
            <person name="Morrison H.G."/>
            <person name="McArthur A.G."/>
            <person name="Gillin F.D."/>
            <person name="Aley S.B."/>
            <person name="Adam R.D."/>
            <person name="Olsen G.J."/>
            <person name="Best A.A."/>
            <person name="Cande W.Z."/>
            <person name="Chen F."/>
            <person name="Cipriano M.J."/>
            <person name="Davids B.J."/>
            <person name="Dawson S.C."/>
            <person name="Elmendorf H.G."/>
            <person name="Hehl A.B."/>
            <person name="Holder M.E."/>
            <person name="Huse S.M."/>
            <person name="Kim U.U."/>
            <person name="Lasek-Nesselquist E."/>
            <person name="Manning G."/>
            <person name="Nigam A."/>
            <person name="Nixon J.E."/>
            <person name="Palm D."/>
            <person name="Passamaneck N.E."/>
            <person name="Prabhu A."/>
            <person name="Reich C.I."/>
            <person name="Reiner D.S."/>
            <person name="Samuelson J."/>
            <person name="Svard S.G."/>
            <person name="Sogin M.L."/>
        </authorList>
    </citation>
    <scope>NUCLEOTIDE SEQUENCE [LARGE SCALE GENOMIC DNA]</scope>
    <source>
        <strain evidence="3 4">WB C6</strain>
    </source>
</reference>
<name>A8BI23_GIAIC</name>
<dbReference type="OMA" id="LHAYAYS"/>
<evidence type="ECO:0000256" key="2">
    <source>
        <dbReference type="SAM" id="MobiDB-lite"/>
    </source>
</evidence>
<feature type="region of interest" description="Disordered" evidence="2">
    <location>
        <begin position="125"/>
        <end position="207"/>
    </location>
</feature>
<keyword evidence="1" id="KW-0175">Coiled coil</keyword>
<dbReference type="RefSeq" id="XP_001706968.1">
    <property type="nucleotide sequence ID" value="XM_001706916.1"/>
</dbReference>
<dbReference type="KEGG" id="gla:GL50803_0096018"/>
<feature type="coiled-coil region" evidence="1">
    <location>
        <begin position="814"/>
        <end position="907"/>
    </location>
</feature>
<feature type="compositionally biased region" description="Low complexity" evidence="2">
    <location>
        <begin position="169"/>
        <end position="191"/>
    </location>
</feature>